<feature type="active site" evidence="4">
    <location>
        <position position="47"/>
    </location>
</feature>
<organism evidence="7 8">
    <name type="scientific">Skermanella cutis</name>
    <dbReference type="NCBI Taxonomy" id="2775420"/>
    <lineage>
        <taxon>Bacteria</taxon>
        <taxon>Pseudomonadati</taxon>
        <taxon>Pseudomonadota</taxon>
        <taxon>Alphaproteobacteria</taxon>
        <taxon>Rhodospirillales</taxon>
        <taxon>Azospirillaceae</taxon>
        <taxon>Skermanella</taxon>
    </lineage>
</organism>
<protein>
    <recommendedName>
        <fullName evidence="4">Peptide methionine sulfoxide reductase MsrA</fullName>
        <shortName evidence="4">Protein-methionine-S-oxide reductase</shortName>
        <ecNumber evidence="4">1.8.4.11</ecNumber>
    </recommendedName>
    <alternativeName>
        <fullName evidence="4">Peptide-methionine (S)-S-oxide reductase</fullName>
        <shortName evidence="4">Peptide Met(O) reductase</shortName>
    </alternativeName>
</protein>
<sequence>MKTKFTMPPVGRRLALALGLLLGATAASAAQDTPLAATESVILAGGCFWCVESDFDKVPGVVETVSGYAGGHTPNPTYKMVSAGGTGHLEVVRITYDPAKVSFGQLISYFWRTVNPTDAGGQFCDRGDSYRTAIFVSSPEQRKLAEDSKAGIEKLLGRPVVTPVIPLDPASFTPAEDYHQDFHNTNNLKYSFYRYRCGRDERLADLWGDAAGKWPPAPVPQS</sequence>
<dbReference type="EMBL" id="CP067420">
    <property type="protein sequence ID" value="QQP90626.1"/>
    <property type="molecule type" value="Genomic_DNA"/>
</dbReference>
<evidence type="ECO:0000256" key="1">
    <source>
        <dbReference type="ARBA" id="ARBA00023002"/>
    </source>
</evidence>
<evidence type="ECO:0000259" key="6">
    <source>
        <dbReference type="Pfam" id="PF01625"/>
    </source>
</evidence>
<keyword evidence="1 4" id="KW-0560">Oxidoreductase</keyword>
<feature type="signal peptide" evidence="5">
    <location>
        <begin position="1"/>
        <end position="29"/>
    </location>
</feature>
<comment type="similarity">
    <text evidence="4">Belongs to the MsrA Met sulfoxide reductase family.</text>
</comment>
<dbReference type="Proteomes" id="UP000595197">
    <property type="component" value="Chromosome"/>
</dbReference>
<reference evidence="7" key="1">
    <citation type="submission" date="2021-02" db="EMBL/GenBank/DDBJ databases">
        <title>Skermanella TT6 skin isolate.</title>
        <authorList>
            <person name="Lee K."/>
            <person name="Ganzorig M."/>
        </authorList>
    </citation>
    <scope>NUCLEOTIDE SEQUENCE</scope>
    <source>
        <strain evidence="7">TT6</strain>
    </source>
</reference>
<dbReference type="PANTHER" id="PTHR43774">
    <property type="entry name" value="PEPTIDE METHIONINE SULFOXIDE REDUCTASE"/>
    <property type="match status" value="1"/>
</dbReference>
<dbReference type="GO" id="GO:0008113">
    <property type="term" value="F:peptide-methionine (S)-S-oxide reductase activity"/>
    <property type="evidence" value="ECO:0007669"/>
    <property type="project" value="UniProtKB-EC"/>
</dbReference>
<gene>
    <name evidence="4 7" type="primary">msrA</name>
    <name evidence="7" type="ORF">IGS68_05125</name>
</gene>
<feature type="domain" description="Peptide methionine sulphoxide reductase MsrA" evidence="6">
    <location>
        <begin position="41"/>
        <end position="190"/>
    </location>
</feature>
<dbReference type="EC" id="1.8.4.11" evidence="4"/>
<name>A0ABX7B8B5_9PROT</name>
<comment type="function">
    <text evidence="4">Has an important function as a repair enzyme for proteins that have been inactivated by oxidation. Catalyzes the reversible oxidation-reduction of methionine sulfoxide in proteins to methionine.</text>
</comment>
<dbReference type="Pfam" id="PF01625">
    <property type="entry name" value="PMSR"/>
    <property type="match status" value="1"/>
</dbReference>
<evidence type="ECO:0000256" key="4">
    <source>
        <dbReference type="HAMAP-Rule" id="MF_01401"/>
    </source>
</evidence>
<dbReference type="InterPro" id="IPR002569">
    <property type="entry name" value="Met_Sox_Rdtase_MsrA_dom"/>
</dbReference>
<dbReference type="InterPro" id="IPR036509">
    <property type="entry name" value="Met_Sox_Rdtase_MsrA_sf"/>
</dbReference>
<evidence type="ECO:0000256" key="2">
    <source>
        <dbReference type="ARBA" id="ARBA00047806"/>
    </source>
</evidence>
<proteinExistence type="inferred from homology"/>
<evidence type="ECO:0000256" key="3">
    <source>
        <dbReference type="ARBA" id="ARBA00048782"/>
    </source>
</evidence>
<comment type="catalytic activity">
    <reaction evidence="2 4">
        <text>L-methionyl-[protein] + [thioredoxin]-disulfide + H2O = L-methionyl-(S)-S-oxide-[protein] + [thioredoxin]-dithiol</text>
        <dbReference type="Rhea" id="RHEA:14217"/>
        <dbReference type="Rhea" id="RHEA-COMP:10698"/>
        <dbReference type="Rhea" id="RHEA-COMP:10700"/>
        <dbReference type="Rhea" id="RHEA-COMP:12313"/>
        <dbReference type="Rhea" id="RHEA-COMP:12315"/>
        <dbReference type="ChEBI" id="CHEBI:15377"/>
        <dbReference type="ChEBI" id="CHEBI:16044"/>
        <dbReference type="ChEBI" id="CHEBI:29950"/>
        <dbReference type="ChEBI" id="CHEBI:44120"/>
        <dbReference type="ChEBI" id="CHEBI:50058"/>
        <dbReference type="EC" id="1.8.4.11"/>
    </reaction>
</comment>
<dbReference type="Gene3D" id="3.30.1060.10">
    <property type="entry name" value="Peptide methionine sulphoxide reductase MsrA"/>
    <property type="match status" value="1"/>
</dbReference>
<dbReference type="RefSeq" id="WP_201077848.1">
    <property type="nucleotide sequence ID" value="NZ_CP067420.1"/>
</dbReference>
<evidence type="ECO:0000256" key="5">
    <source>
        <dbReference type="SAM" id="SignalP"/>
    </source>
</evidence>
<dbReference type="PANTHER" id="PTHR43774:SF1">
    <property type="entry name" value="PEPTIDE METHIONINE SULFOXIDE REDUCTASE MSRA 2"/>
    <property type="match status" value="1"/>
</dbReference>
<keyword evidence="5" id="KW-0732">Signal</keyword>
<dbReference type="HAMAP" id="MF_01401">
    <property type="entry name" value="MsrA"/>
    <property type="match status" value="1"/>
</dbReference>
<feature type="chain" id="PRO_5045344104" description="Peptide methionine sulfoxide reductase MsrA" evidence="5">
    <location>
        <begin position="30"/>
        <end position="222"/>
    </location>
</feature>
<dbReference type="NCBIfam" id="TIGR00401">
    <property type="entry name" value="msrA"/>
    <property type="match status" value="1"/>
</dbReference>
<dbReference type="SUPFAM" id="SSF55068">
    <property type="entry name" value="Peptide methionine sulfoxide reductase"/>
    <property type="match status" value="1"/>
</dbReference>
<evidence type="ECO:0000313" key="8">
    <source>
        <dbReference type="Proteomes" id="UP000595197"/>
    </source>
</evidence>
<comment type="catalytic activity">
    <reaction evidence="3 4">
        <text>[thioredoxin]-disulfide + L-methionine + H2O = L-methionine (S)-S-oxide + [thioredoxin]-dithiol</text>
        <dbReference type="Rhea" id="RHEA:19993"/>
        <dbReference type="Rhea" id="RHEA-COMP:10698"/>
        <dbReference type="Rhea" id="RHEA-COMP:10700"/>
        <dbReference type="ChEBI" id="CHEBI:15377"/>
        <dbReference type="ChEBI" id="CHEBI:29950"/>
        <dbReference type="ChEBI" id="CHEBI:50058"/>
        <dbReference type="ChEBI" id="CHEBI:57844"/>
        <dbReference type="ChEBI" id="CHEBI:58772"/>
        <dbReference type="EC" id="1.8.4.11"/>
    </reaction>
</comment>
<evidence type="ECO:0000313" key="7">
    <source>
        <dbReference type="EMBL" id="QQP90626.1"/>
    </source>
</evidence>
<keyword evidence="8" id="KW-1185">Reference proteome</keyword>
<accession>A0ABX7B8B5</accession>